<dbReference type="Proteomes" id="UP000290921">
    <property type="component" value="Unassembled WGS sequence"/>
</dbReference>
<dbReference type="CDD" id="cd00143">
    <property type="entry name" value="PP2Cc"/>
    <property type="match status" value="1"/>
</dbReference>
<dbReference type="InterPro" id="IPR015655">
    <property type="entry name" value="PP2C"/>
</dbReference>
<proteinExistence type="predicted"/>
<dbReference type="Pfam" id="PF13672">
    <property type="entry name" value="PP2C_2"/>
    <property type="match status" value="1"/>
</dbReference>
<dbReference type="InterPro" id="IPR001932">
    <property type="entry name" value="PPM-type_phosphatase-like_dom"/>
</dbReference>
<evidence type="ECO:0000313" key="3">
    <source>
        <dbReference type="Proteomes" id="UP000290921"/>
    </source>
</evidence>
<dbReference type="InterPro" id="IPR036457">
    <property type="entry name" value="PPM-type-like_dom_sf"/>
</dbReference>
<dbReference type="SMART" id="SM00332">
    <property type="entry name" value="PP2Cc"/>
    <property type="match status" value="1"/>
</dbReference>
<evidence type="ECO:0000313" key="2">
    <source>
        <dbReference type="EMBL" id="RXI47639.1"/>
    </source>
</evidence>
<comment type="caution">
    <text evidence="2">The sequence shown here is derived from an EMBL/GenBank/DDBJ whole genome shotgun (WGS) entry which is preliminary data.</text>
</comment>
<dbReference type="PROSITE" id="PS51746">
    <property type="entry name" value="PPM_2"/>
    <property type="match status" value="1"/>
</dbReference>
<gene>
    <name evidence="2" type="ORF">DP130_10010</name>
</gene>
<feature type="domain" description="PPM-type phosphatase" evidence="1">
    <location>
        <begin position="22"/>
        <end position="258"/>
    </location>
</feature>
<sequence>MQPVDSFEEDMLKIIVKRCKSMVGMITDVGNFRKINEDYVGYYIDETKEIYIVADGMGGHNAGEVASELAVNTVIEYLSNMEDTEDIEWQLTKAIKKANENIFKLACTKKEYEGMGTTITAAFIKKEKIVIANVGDSSCYIIDKDDKILKVTKDHSLVQQLIDNGSITEEEALIHPNKNVITRALGTSDLVIVDTFLLDLKEIRKAILCTDGLTNDITPKEMYDIIITNNNENACRILLESCKEKGGKDNISVIVFEGECSDDRHIARK</sequence>
<dbReference type="SMART" id="SM00331">
    <property type="entry name" value="PP2C_SIG"/>
    <property type="match status" value="1"/>
</dbReference>
<dbReference type="PANTHER" id="PTHR47992">
    <property type="entry name" value="PROTEIN PHOSPHATASE"/>
    <property type="match status" value="1"/>
</dbReference>
<dbReference type="SUPFAM" id="SSF81606">
    <property type="entry name" value="PP2C-like"/>
    <property type="match status" value="1"/>
</dbReference>
<reference evidence="2 3" key="1">
    <citation type="submission" date="2018-06" db="EMBL/GenBank/DDBJ databases">
        <title>Genome conservation of Clostridium tetani.</title>
        <authorList>
            <person name="Bruggemann H."/>
            <person name="Popoff M.R."/>
        </authorList>
    </citation>
    <scope>NUCLEOTIDE SEQUENCE [LARGE SCALE GENOMIC DNA]</scope>
    <source>
        <strain evidence="2 3">2017.061</strain>
    </source>
</reference>
<dbReference type="GO" id="GO:0004722">
    <property type="term" value="F:protein serine/threonine phosphatase activity"/>
    <property type="evidence" value="ECO:0007669"/>
    <property type="project" value="InterPro"/>
</dbReference>
<organism evidence="2 3">
    <name type="scientific">Clostridium tetani</name>
    <dbReference type="NCBI Taxonomy" id="1513"/>
    <lineage>
        <taxon>Bacteria</taxon>
        <taxon>Bacillati</taxon>
        <taxon>Bacillota</taxon>
        <taxon>Clostridia</taxon>
        <taxon>Eubacteriales</taxon>
        <taxon>Clostridiaceae</taxon>
        <taxon>Clostridium</taxon>
    </lineage>
</organism>
<evidence type="ECO:0000259" key="1">
    <source>
        <dbReference type="PROSITE" id="PS51746"/>
    </source>
</evidence>
<dbReference type="Gene3D" id="3.60.40.10">
    <property type="entry name" value="PPM-type phosphatase domain"/>
    <property type="match status" value="1"/>
</dbReference>
<protein>
    <submittedName>
        <fullName evidence="2">Stp1/IreP family PP2C-type Ser/Thr phosphatase</fullName>
    </submittedName>
</protein>
<accession>A0A4Q0VCS0</accession>
<dbReference type="EMBL" id="QMAP01000008">
    <property type="protein sequence ID" value="RXI47639.1"/>
    <property type="molecule type" value="Genomic_DNA"/>
</dbReference>
<dbReference type="NCBIfam" id="NF033484">
    <property type="entry name" value="Stp1_PP2C_phos"/>
    <property type="match status" value="1"/>
</dbReference>
<name>A0A4Q0VCS0_CLOTA</name>
<dbReference type="AlphaFoldDB" id="A0A4Q0VCS0"/>